<evidence type="ECO:0000313" key="2">
    <source>
        <dbReference type="Proteomes" id="UP000824120"/>
    </source>
</evidence>
<name>A0A9J6B0R9_SOLCO</name>
<sequence>MSLWLRESLSGFCNFILKFEFSVDSHFCLFLEASKDFLFRLCQSLSGSTRGNAVNLISDNSEWGISVLLSSSCLNLPAKSYQPQDVALECYEIVDVTNATSSWYEMYRCISQVVSCHLKSCLALQGPKVTLVTPPVKSAGPKPGLRRRGRSIGKTKRCGSKANAAKSCHSCL</sequence>
<gene>
    <name evidence="1" type="ORF">H5410_002043</name>
</gene>
<organism evidence="1 2">
    <name type="scientific">Solanum commersonii</name>
    <name type="common">Commerson's wild potato</name>
    <name type="synonym">Commerson's nightshade</name>
    <dbReference type="NCBI Taxonomy" id="4109"/>
    <lineage>
        <taxon>Eukaryota</taxon>
        <taxon>Viridiplantae</taxon>
        <taxon>Streptophyta</taxon>
        <taxon>Embryophyta</taxon>
        <taxon>Tracheophyta</taxon>
        <taxon>Spermatophyta</taxon>
        <taxon>Magnoliopsida</taxon>
        <taxon>eudicotyledons</taxon>
        <taxon>Gunneridae</taxon>
        <taxon>Pentapetalae</taxon>
        <taxon>asterids</taxon>
        <taxon>lamiids</taxon>
        <taxon>Solanales</taxon>
        <taxon>Solanaceae</taxon>
        <taxon>Solanoideae</taxon>
        <taxon>Solaneae</taxon>
        <taxon>Solanum</taxon>
    </lineage>
</organism>
<dbReference type="AlphaFoldDB" id="A0A9J6B0R9"/>
<comment type="caution">
    <text evidence="1">The sequence shown here is derived from an EMBL/GenBank/DDBJ whole genome shotgun (WGS) entry which is preliminary data.</text>
</comment>
<dbReference type="EMBL" id="JACXVP010000001">
    <property type="protein sequence ID" value="KAG5630326.1"/>
    <property type="molecule type" value="Genomic_DNA"/>
</dbReference>
<protein>
    <submittedName>
        <fullName evidence="1">Uncharacterized protein</fullName>
    </submittedName>
</protein>
<accession>A0A9J6B0R9</accession>
<dbReference type="Proteomes" id="UP000824120">
    <property type="component" value="Chromosome 1"/>
</dbReference>
<keyword evidence="2" id="KW-1185">Reference proteome</keyword>
<evidence type="ECO:0000313" key="1">
    <source>
        <dbReference type="EMBL" id="KAG5630326.1"/>
    </source>
</evidence>
<proteinExistence type="predicted"/>
<reference evidence="1 2" key="1">
    <citation type="submission" date="2020-09" db="EMBL/GenBank/DDBJ databases">
        <title>De no assembly of potato wild relative species, Solanum commersonii.</title>
        <authorList>
            <person name="Cho K."/>
        </authorList>
    </citation>
    <scope>NUCLEOTIDE SEQUENCE [LARGE SCALE GENOMIC DNA]</scope>
    <source>
        <strain evidence="1">LZ3.2</strain>
        <tissue evidence="1">Leaf</tissue>
    </source>
</reference>
<feature type="non-terminal residue" evidence="1">
    <location>
        <position position="172"/>
    </location>
</feature>